<reference evidence="1 2" key="1">
    <citation type="journal article" date="2019" name="Nat. Ecol. Evol.">
        <title>Megaphylogeny resolves global patterns of mushroom evolution.</title>
        <authorList>
            <person name="Varga T."/>
            <person name="Krizsan K."/>
            <person name="Foldi C."/>
            <person name="Dima B."/>
            <person name="Sanchez-Garcia M."/>
            <person name="Sanchez-Ramirez S."/>
            <person name="Szollosi G.J."/>
            <person name="Szarkandi J.G."/>
            <person name="Papp V."/>
            <person name="Albert L."/>
            <person name="Andreopoulos W."/>
            <person name="Angelini C."/>
            <person name="Antonin V."/>
            <person name="Barry K.W."/>
            <person name="Bougher N.L."/>
            <person name="Buchanan P."/>
            <person name="Buyck B."/>
            <person name="Bense V."/>
            <person name="Catcheside P."/>
            <person name="Chovatia M."/>
            <person name="Cooper J."/>
            <person name="Damon W."/>
            <person name="Desjardin D."/>
            <person name="Finy P."/>
            <person name="Geml J."/>
            <person name="Haridas S."/>
            <person name="Hughes K."/>
            <person name="Justo A."/>
            <person name="Karasinski D."/>
            <person name="Kautmanova I."/>
            <person name="Kiss B."/>
            <person name="Kocsube S."/>
            <person name="Kotiranta H."/>
            <person name="LaButti K.M."/>
            <person name="Lechner B.E."/>
            <person name="Liimatainen K."/>
            <person name="Lipzen A."/>
            <person name="Lukacs Z."/>
            <person name="Mihaltcheva S."/>
            <person name="Morgado L.N."/>
            <person name="Niskanen T."/>
            <person name="Noordeloos M.E."/>
            <person name="Ohm R.A."/>
            <person name="Ortiz-Santana B."/>
            <person name="Ovrebo C."/>
            <person name="Racz N."/>
            <person name="Riley R."/>
            <person name="Savchenko A."/>
            <person name="Shiryaev A."/>
            <person name="Soop K."/>
            <person name="Spirin V."/>
            <person name="Szebenyi C."/>
            <person name="Tomsovsky M."/>
            <person name="Tulloss R.E."/>
            <person name="Uehling J."/>
            <person name="Grigoriev I.V."/>
            <person name="Vagvolgyi C."/>
            <person name="Papp T."/>
            <person name="Martin F.M."/>
            <person name="Miettinen O."/>
            <person name="Hibbett D.S."/>
            <person name="Nagy L.G."/>
        </authorList>
    </citation>
    <scope>NUCLEOTIDE SEQUENCE [LARGE SCALE GENOMIC DNA]</scope>
    <source>
        <strain evidence="1 2">NL-1719</strain>
    </source>
</reference>
<dbReference type="EMBL" id="ML208530">
    <property type="protein sequence ID" value="TFK63309.1"/>
    <property type="molecule type" value="Genomic_DNA"/>
</dbReference>
<organism evidence="1 2">
    <name type="scientific">Pluteus cervinus</name>
    <dbReference type="NCBI Taxonomy" id="181527"/>
    <lineage>
        <taxon>Eukaryota</taxon>
        <taxon>Fungi</taxon>
        <taxon>Dikarya</taxon>
        <taxon>Basidiomycota</taxon>
        <taxon>Agaricomycotina</taxon>
        <taxon>Agaricomycetes</taxon>
        <taxon>Agaricomycetidae</taxon>
        <taxon>Agaricales</taxon>
        <taxon>Pluteineae</taxon>
        <taxon>Pluteaceae</taxon>
        <taxon>Pluteus</taxon>
    </lineage>
</organism>
<accession>A0ACD3ACG0</accession>
<keyword evidence="2" id="KW-1185">Reference proteome</keyword>
<evidence type="ECO:0000313" key="2">
    <source>
        <dbReference type="Proteomes" id="UP000308600"/>
    </source>
</evidence>
<evidence type="ECO:0000313" key="1">
    <source>
        <dbReference type="EMBL" id="TFK63309.1"/>
    </source>
</evidence>
<proteinExistence type="predicted"/>
<name>A0ACD3ACG0_9AGAR</name>
<gene>
    <name evidence="1" type="ORF">BDN72DRAFT_803392</name>
</gene>
<dbReference type="Proteomes" id="UP000308600">
    <property type="component" value="Unassembled WGS sequence"/>
</dbReference>
<protein>
    <submittedName>
        <fullName evidence="1">Uncharacterized protein</fullName>
    </submittedName>
</protein>
<sequence length="402" mass="46366">MLSPTAINRVLQPQNVLVDQTNPDGHLPIGPVTDNVFKYLSPLDLVRFSRTSRQGYVAITDYGKHAFSITNLLGRYFSPTDVLGFRFLQAQTRTVISGSSALQFFERVYYPESDLDIYVEARRVEPVAEWLTYAGYELLPDPLEGQVASLDERLLKLDKKMREHCPGMFKQSLVEEEGTYLGRCMVKVYNYYRKIDPTKRIQLILTYNSPLELILAFHSTCVMNIITHDTAYALFPYATFEQKVTLVIEKSRDERCLEKYRTRGWKVLNQVPQAEAYDPRSDFYAPSRVEGIGAVRYVGDKRCWTIPLSPEMGTEKPEFTKYLNSWQLIHSAYTSNRGYPTSDVKFKILRSRMLENSYTVALKPAIFLEPILLALEDHIGQKLDHDVENLLRNYFESFNGPE</sequence>